<evidence type="ECO:0000313" key="5">
    <source>
        <dbReference type="Proteomes" id="UP000189542"/>
    </source>
</evidence>
<proteinExistence type="predicted"/>
<protein>
    <submittedName>
        <fullName evidence="2">Putative exported protein</fullName>
    </submittedName>
</protein>
<dbReference type="EMBL" id="JMTK01000002">
    <property type="protein sequence ID" value="KJZ82204.1"/>
    <property type="molecule type" value="Genomic_DNA"/>
</dbReference>
<evidence type="ECO:0000313" key="3">
    <source>
        <dbReference type="EMBL" id="ONI59913.1"/>
    </source>
</evidence>
<feature type="domain" description="EfeO-type cupredoxin-like" evidence="1">
    <location>
        <begin position="8"/>
        <end position="108"/>
    </location>
</feature>
<dbReference type="InterPro" id="IPR028096">
    <property type="entry name" value="EfeO_Cupredoxin"/>
</dbReference>
<name>A0A094Z2M5_9HYPH</name>
<dbReference type="PATRIC" id="fig|556287.8.peg.947"/>
<organism evidence="2 4">
    <name type="scientific">Candidatus Liberibacter solanacearum</name>
    <dbReference type="NCBI Taxonomy" id="556287"/>
    <lineage>
        <taxon>Bacteria</taxon>
        <taxon>Pseudomonadati</taxon>
        <taxon>Pseudomonadota</taxon>
        <taxon>Alphaproteobacteria</taxon>
        <taxon>Hyphomicrobiales</taxon>
        <taxon>Rhizobiaceae</taxon>
        <taxon>Liberibacter</taxon>
    </lineage>
</organism>
<dbReference type="Pfam" id="PF13473">
    <property type="entry name" value="Cupredoxin_1"/>
    <property type="match status" value="1"/>
</dbReference>
<accession>A0A094Z2M5</accession>
<dbReference type="SUPFAM" id="SSF49503">
    <property type="entry name" value="Cupredoxins"/>
    <property type="match status" value="1"/>
</dbReference>
<reference evidence="2 4" key="1">
    <citation type="journal article" date="2015" name="Phytopathology">
        <title>Genomes of Candidatus Liberibacter solanacearum haplotype A from New Zealand and the USA suggest significant genome plasticity in the species.</title>
        <authorList>
            <person name="Thompson S.M."/>
            <person name="Johnson C.P."/>
            <person name="Lu A.Y."/>
            <person name="Frampton R.A."/>
            <person name="Sullivan K.L."/>
            <person name="Fiers M.W."/>
            <person name="Crowhurst R.N."/>
            <person name="Pitman A.R."/>
            <person name="Scott I."/>
            <person name="Gudmestad N.C."/>
            <person name="Smith G.R."/>
        </authorList>
    </citation>
    <scope>NUCLEOTIDE SEQUENCE [LARGE SCALE GENOMIC DNA]</scope>
    <source>
        <strain evidence="2 4">LsoNZ1</strain>
    </source>
</reference>
<dbReference type="Proteomes" id="UP000033731">
    <property type="component" value="Unassembled WGS sequence"/>
</dbReference>
<dbReference type="InterPro" id="IPR008972">
    <property type="entry name" value="Cupredoxin"/>
</dbReference>
<evidence type="ECO:0000259" key="1">
    <source>
        <dbReference type="Pfam" id="PF13473"/>
    </source>
</evidence>
<evidence type="ECO:0000313" key="2">
    <source>
        <dbReference type="EMBL" id="KJZ82204.1"/>
    </source>
</evidence>
<dbReference type="OrthoDB" id="7161040at2"/>
<comment type="caution">
    <text evidence="2">The sequence shown here is derived from an EMBL/GenBank/DDBJ whole genome shotgun (WGS) entry which is preliminary data.</text>
</comment>
<dbReference type="RefSeq" id="WP_034441270.1">
    <property type="nucleotide sequence ID" value="NZ_JMTK01000002.1"/>
</dbReference>
<reference evidence="3 5" key="2">
    <citation type="journal article" date="2017" name="PLoS ONE">
        <title>Genomic sequence of 'Candidatus Liberibacter solanacearum' haplotype C and its comparison with haplotype A and B genomes.</title>
        <authorList>
            <person name="Wang J."/>
            <person name="Haapalainen M."/>
            <person name="Schott T."/>
            <person name="Thompson S.M."/>
            <person name="Smith G.R."/>
            <person name="Nissinen A.I."/>
            <person name="Pirhonen M."/>
        </authorList>
    </citation>
    <scope>NUCLEOTIDE SEQUENCE [LARGE SCALE GENOMIC DNA]</scope>
    <source>
        <strain evidence="3 5">FIN111</strain>
    </source>
</reference>
<dbReference type="AlphaFoldDB" id="A0A094Z2M5"/>
<evidence type="ECO:0000313" key="4">
    <source>
        <dbReference type="Proteomes" id="UP000033731"/>
    </source>
</evidence>
<dbReference type="EMBL" id="LVWB01000008">
    <property type="protein sequence ID" value="ONI59913.1"/>
    <property type="molecule type" value="Genomic_DNA"/>
</dbReference>
<keyword evidence="4" id="KW-1185">Reference proteome</keyword>
<dbReference type="Proteomes" id="UP000189542">
    <property type="component" value="Unassembled WGS sequence"/>
</dbReference>
<sequence length="110" mass="12395">MRKILRLVVLFILIPVPIFAYEKITVGLEMKDGVFNPRVIKVPSETVIRIKITNTGTEPSEFESTQLRKEKVLVPNASSVVVIAPLKSGTYTFFDDFHPSYPKGEIIAME</sequence>
<dbReference type="Gene3D" id="2.60.40.420">
    <property type="entry name" value="Cupredoxins - blue copper proteins"/>
    <property type="match status" value="1"/>
</dbReference>
<gene>
    <name evidence="3" type="ORF">AYO25_02255</name>
    <name evidence="2" type="ORF">DJ66_0946</name>
</gene>